<keyword evidence="2" id="KW-0732">Signal</keyword>
<keyword evidence="4" id="KW-1185">Reference proteome</keyword>
<dbReference type="PROSITE" id="PS51257">
    <property type="entry name" value="PROKAR_LIPOPROTEIN"/>
    <property type="match status" value="1"/>
</dbReference>
<dbReference type="EMBL" id="BOOP01000004">
    <property type="protein sequence ID" value="GII36412.1"/>
    <property type="molecule type" value="Genomic_DNA"/>
</dbReference>
<gene>
    <name evidence="3" type="ORF">Pph01_14150</name>
</gene>
<protein>
    <submittedName>
        <fullName evidence="3">Uncharacterized protein</fullName>
    </submittedName>
</protein>
<proteinExistence type="predicted"/>
<evidence type="ECO:0000313" key="4">
    <source>
        <dbReference type="Proteomes" id="UP000622547"/>
    </source>
</evidence>
<organism evidence="3 4">
    <name type="scientific">Planotetraspora phitsanulokensis</name>
    <dbReference type="NCBI Taxonomy" id="575192"/>
    <lineage>
        <taxon>Bacteria</taxon>
        <taxon>Bacillati</taxon>
        <taxon>Actinomycetota</taxon>
        <taxon>Actinomycetes</taxon>
        <taxon>Streptosporangiales</taxon>
        <taxon>Streptosporangiaceae</taxon>
        <taxon>Planotetraspora</taxon>
    </lineage>
</organism>
<comment type="caution">
    <text evidence="3">The sequence shown here is derived from an EMBL/GenBank/DDBJ whole genome shotgun (WGS) entry which is preliminary data.</text>
</comment>
<evidence type="ECO:0000313" key="3">
    <source>
        <dbReference type="EMBL" id="GII36412.1"/>
    </source>
</evidence>
<dbReference type="Proteomes" id="UP000622547">
    <property type="component" value="Unassembled WGS sequence"/>
</dbReference>
<accession>A0A8J3XCQ7</accession>
<dbReference type="RefSeq" id="WP_204072122.1">
    <property type="nucleotide sequence ID" value="NZ_BAABHI010000012.1"/>
</dbReference>
<feature type="chain" id="PRO_5039424360" evidence="2">
    <location>
        <begin position="18"/>
        <end position="187"/>
    </location>
</feature>
<feature type="region of interest" description="Disordered" evidence="1">
    <location>
        <begin position="20"/>
        <end position="85"/>
    </location>
</feature>
<reference evidence="3 4" key="1">
    <citation type="submission" date="2021-01" db="EMBL/GenBank/DDBJ databases">
        <title>Whole genome shotgun sequence of Planotetraspora phitsanulokensis NBRC 104273.</title>
        <authorList>
            <person name="Komaki H."/>
            <person name="Tamura T."/>
        </authorList>
    </citation>
    <scope>NUCLEOTIDE SEQUENCE [LARGE SCALE GENOMIC DNA]</scope>
    <source>
        <strain evidence="3 4">NBRC 104273</strain>
    </source>
</reference>
<evidence type="ECO:0000256" key="2">
    <source>
        <dbReference type="SAM" id="SignalP"/>
    </source>
</evidence>
<name>A0A8J3XCQ7_9ACTN</name>
<evidence type="ECO:0000256" key="1">
    <source>
        <dbReference type="SAM" id="MobiDB-lite"/>
    </source>
</evidence>
<feature type="signal peptide" evidence="2">
    <location>
        <begin position="1"/>
        <end position="17"/>
    </location>
</feature>
<feature type="compositionally biased region" description="Low complexity" evidence="1">
    <location>
        <begin position="30"/>
        <end position="61"/>
    </location>
</feature>
<dbReference type="AlphaFoldDB" id="A0A8J3XCQ7"/>
<sequence>MRISIRPVVIATALATAACTSGPTGGTAPAGGTASAGGTDPAATAGASAAASSVPATPTPSLLSTAEAAAGRCGTPVTDTGAGMPDLRGTSPDAELWALPFAAVPFKRGEEVKIVWRMTGSGPLVVGATLPDGTKATLAWGPQQHSGSNWKRPGEEWGTGLVFPKKGCWKVHLTRTAGQGDVWFAVR</sequence>